<dbReference type="RefSeq" id="WP_008708937.1">
    <property type="nucleotide sequence ID" value="NZ_CABKQM010000002.1"/>
</dbReference>
<dbReference type="GO" id="GO:0009055">
    <property type="term" value="F:electron transfer activity"/>
    <property type="evidence" value="ECO:0007669"/>
    <property type="project" value="InterPro"/>
</dbReference>
<dbReference type="InterPro" id="IPR001226">
    <property type="entry name" value="Flavodoxin_CS"/>
</dbReference>
<reference evidence="3 4" key="1">
    <citation type="submission" date="2022-06" db="EMBL/GenBank/DDBJ databases">
        <title>Isolation of gut microbiota from human fecal samples.</title>
        <authorList>
            <person name="Pamer E.G."/>
            <person name="Barat B."/>
            <person name="Waligurski E."/>
            <person name="Medina S."/>
            <person name="Paddock L."/>
            <person name="Mostad J."/>
        </authorList>
    </citation>
    <scope>NUCLEOTIDE SEQUENCE [LARGE SCALE GENOMIC DNA]</scope>
    <source>
        <strain evidence="3 4">DFI.9.90</strain>
    </source>
</reference>
<dbReference type="GO" id="GO:0010181">
    <property type="term" value="F:FMN binding"/>
    <property type="evidence" value="ECO:0007669"/>
    <property type="project" value="InterPro"/>
</dbReference>
<evidence type="ECO:0000313" key="3">
    <source>
        <dbReference type="EMBL" id="MCQ4813236.1"/>
    </source>
</evidence>
<evidence type="ECO:0000259" key="2">
    <source>
        <dbReference type="Pfam" id="PF12682"/>
    </source>
</evidence>
<feature type="chain" id="PRO_5043834709" evidence="1">
    <location>
        <begin position="19"/>
        <end position="189"/>
    </location>
</feature>
<dbReference type="PROSITE" id="PS00201">
    <property type="entry name" value="FLAVODOXIN"/>
    <property type="match status" value="1"/>
</dbReference>
<feature type="domain" description="Flavodoxin-like" evidence="2">
    <location>
        <begin position="31"/>
        <end position="183"/>
    </location>
</feature>
<evidence type="ECO:0000256" key="1">
    <source>
        <dbReference type="SAM" id="SignalP"/>
    </source>
</evidence>
<dbReference type="SUPFAM" id="SSF52218">
    <property type="entry name" value="Flavoproteins"/>
    <property type="match status" value="1"/>
</dbReference>
<dbReference type="EMBL" id="JANFYT010000003">
    <property type="protein sequence ID" value="MCQ4813236.1"/>
    <property type="molecule type" value="Genomic_DNA"/>
</dbReference>
<dbReference type="Pfam" id="PF12682">
    <property type="entry name" value="Flavodoxin_4"/>
    <property type="match status" value="1"/>
</dbReference>
<evidence type="ECO:0000313" key="4">
    <source>
        <dbReference type="Proteomes" id="UP001205919"/>
    </source>
</evidence>
<dbReference type="GeneID" id="95755149"/>
<keyword evidence="1" id="KW-0732">Signal</keyword>
<keyword evidence="4" id="KW-1185">Reference proteome</keyword>
<dbReference type="PANTHER" id="PTHR39201:SF1">
    <property type="entry name" value="FLAVODOXIN-LIKE DOMAIN-CONTAINING PROTEIN"/>
    <property type="match status" value="1"/>
</dbReference>
<organism evidence="3 4">
    <name type="scientific">Cloacibacillus evryensis</name>
    <dbReference type="NCBI Taxonomy" id="508460"/>
    <lineage>
        <taxon>Bacteria</taxon>
        <taxon>Thermotogati</taxon>
        <taxon>Synergistota</taxon>
        <taxon>Synergistia</taxon>
        <taxon>Synergistales</taxon>
        <taxon>Synergistaceae</taxon>
        <taxon>Cloacibacillus</taxon>
    </lineage>
</organism>
<gene>
    <name evidence="3" type="ORF">NE630_02220</name>
</gene>
<accession>A0AAW5JXX0</accession>
<name>A0AAW5JXX0_9BACT</name>
<dbReference type="AlphaFoldDB" id="A0AAW5JXX0"/>
<feature type="signal peptide" evidence="1">
    <location>
        <begin position="1"/>
        <end position="18"/>
    </location>
</feature>
<sequence length="189" mass="20364">MKALVMTILAMAALFGWAVHGEAAPALAGKKPLIVYFSWGGNTRVVANQIKELTGGDLFEAQTVKSYPKEYRATTEQAKNELNSNARPALKVSKLPNLGSYDTVIICHPNWWGTMPTAMMTLLEANDLSGKKIAQVVTHEGSGVGRSGGDLKKLCPKSEILSPTAIRGGGVKNAQRDVENWLKETGILK</sequence>
<dbReference type="InterPro" id="IPR029039">
    <property type="entry name" value="Flavoprotein-like_sf"/>
</dbReference>
<dbReference type="InterPro" id="IPR008254">
    <property type="entry name" value="Flavodoxin/NO_synth"/>
</dbReference>
<dbReference type="Proteomes" id="UP001205919">
    <property type="component" value="Unassembled WGS sequence"/>
</dbReference>
<comment type="caution">
    <text evidence="3">The sequence shown here is derived from an EMBL/GenBank/DDBJ whole genome shotgun (WGS) entry which is preliminary data.</text>
</comment>
<protein>
    <submittedName>
        <fullName evidence="3">Flavodoxin</fullName>
    </submittedName>
</protein>
<proteinExistence type="predicted"/>
<dbReference type="PANTHER" id="PTHR39201">
    <property type="entry name" value="EXPORTED PROTEIN-RELATED"/>
    <property type="match status" value="1"/>
</dbReference>
<dbReference type="Gene3D" id="3.40.50.360">
    <property type="match status" value="1"/>
</dbReference>